<protein>
    <submittedName>
        <fullName evidence="1">Uncharacterized protein</fullName>
    </submittedName>
</protein>
<dbReference type="Pfam" id="PF06579">
    <property type="entry name" value="Ly-6_related"/>
    <property type="match status" value="1"/>
</dbReference>
<organism evidence="1 2">
    <name type="scientific">Pristionchus fissidentatus</name>
    <dbReference type="NCBI Taxonomy" id="1538716"/>
    <lineage>
        <taxon>Eukaryota</taxon>
        <taxon>Metazoa</taxon>
        <taxon>Ecdysozoa</taxon>
        <taxon>Nematoda</taxon>
        <taxon>Chromadorea</taxon>
        <taxon>Rhabditida</taxon>
        <taxon>Rhabditina</taxon>
        <taxon>Diplogasteromorpha</taxon>
        <taxon>Diplogasteroidea</taxon>
        <taxon>Neodiplogasteridae</taxon>
        <taxon>Pristionchus</taxon>
    </lineage>
</organism>
<dbReference type="InterPro" id="IPR010558">
    <property type="entry name" value="Ly-6-related"/>
</dbReference>
<evidence type="ECO:0000313" key="2">
    <source>
        <dbReference type="Proteomes" id="UP001432322"/>
    </source>
</evidence>
<accession>A0AAV5WVL8</accession>
<gene>
    <name evidence="1" type="ORF">PFISCL1PPCAC_26640</name>
</gene>
<feature type="non-terminal residue" evidence="1">
    <location>
        <position position="1"/>
    </location>
</feature>
<dbReference type="GO" id="GO:0030424">
    <property type="term" value="C:axon"/>
    <property type="evidence" value="ECO:0007669"/>
    <property type="project" value="TreeGrafter"/>
</dbReference>
<dbReference type="AlphaFoldDB" id="A0AAV5WVL8"/>
<evidence type="ECO:0000313" key="1">
    <source>
        <dbReference type="EMBL" id="GMT35343.1"/>
    </source>
</evidence>
<proteinExistence type="predicted"/>
<dbReference type="EMBL" id="BTSY01000007">
    <property type="protein sequence ID" value="GMT35343.1"/>
    <property type="molecule type" value="Genomic_DNA"/>
</dbReference>
<comment type="caution">
    <text evidence="1">The sequence shown here is derived from an EMBL/GenBank/DDBJ whole genome shotgun (WGS) entry which is preliminary data.</text>
</comment>
<name>A0AAV5WVL8_9BILA</name>
<dbReference type="Proteomes" id="UP001432322">
    <property type="component" value="Unassembled WGS sequence"/>
</dbReference>
<dbReference type="GO" id="GO:0043025">
    <property type="term" value="C:neuronal cell body"/>
    <property type="evidence" value="ECO:0007669"/>
    <property type="project" value="TreeGrafter"/>
</dbReference>
<dbReference type="GO" id="GO:0042048">
    <property type="term" value="P:olfactory behavior"/>
    <property type="evidence" value="ECO:0007669"/>
    <property type="project" value="TreeGrafter"/>
</dbReference>
<keyword evidence="2" id="KW-1185">Reference proteome</keyword>
<dbReference type="PANTHER" id="PTHR34722">
    <property type="entry name" value="HOMOLOG OF ODR-2 (TWO)-RELATED"/>
    <property type="match status" value="1"/>
</dbReference>
<reference evidence="1" key="1">
    <citation type="submission" date="2023-10" db="EMBL/GenBank/DDBJ databases">
        <title>Genome assembly of Pristionchus species.</title>
        <authorList>
            <person name="Yoshida K."/>
            <person name="Sommer R.J."/>
        </authorList>
    </citation>
    <scope>NUCLEOTIDE SEQUENCE</scope>
    <source>
        <strain evidence="1">RS5133</strain>
    </source>
</reference>
<sequence>VLQESDLRPLRQVQQLSSSRVACGRAAECRPATSAESQDKRRLLRMKRIDATPERLVSLWAAVFSLFSLVVDARQDSAYIDTAYSYDTRSKLSFTGSAIRMCYSCMSEDFLHHWSHLQQMYYAPANFTDECFHIEHDLNRGDRHGIGRVPCPSAFCITVIEPKILAGQRIGSNIIRGCISGVFRHTYRLPPPSTHQSDHECLSVSMRQLLPPHLAAKSSNRTMNMCVCSGQLCNDFPSISNVLPSSSSFAVLLLSLRLFFDR</sequence>
<dbReference type="GO" id="GO:1990834">
    <property type="term" value="P:response to odorant"/>
    <property type="evidence" value="ECO:0007669"/>
    <property type="project" value="TreeGrafter"/>
</dbReference>
<dbReference type="PANTHER" id="PTHR34722:SF4">
    <property type="entry name" value="HOMOLOG OF ODR-2 (TWO)-RELATED"/>
    <property type="match status" value="1"/>
</dbReference>